<keyword evidence="4" id="KW-1185">Reference proteome</keyword>
<dbReference type="Proteomes" id="UP000664632">
    <property type="component" value="Unassembled WGS sequence"/>
</dbReference>
<feature type="region of interest" description="Disordered" evidence="1">
    <location>
        <begin position="555"/>
        <end position="581"/>
    </location>
</feature>
<keyword evidence="2" id="KW-1133">Transmembrane helix</keyword>
<dbReference type="EMBL" id="JAFLWD010000020">
    <property type="protein sequence ID" value="MBO0440476.1"/>
    <property type="molecule type" value="Genomic_DNA"/>
</dbReference>
<dbReference type="Pfam" id="PF20585">
    <property type="entry name" value="Pectate_lyase_5"/>
    <property type="match status" value="1"/>
</dbReference>
<comment type="caution">
    <text evidence="3">The sequence shown here is derived from an EMBL/GenBank/DDBJ whole genome shotgun (WGS) entry which is preliminary data.</text>
</comment>
<keyword evidence="2" id="KW-0472">Membrane</keyword>
<dbReference type="InterPro" id="IPR046776">
    <property type="entry name" value="Pectate_lyase_5"/>
</dbReference>
<organism evidence="3 4">
    <name type="scientific">Candidatus Enterococcus ikei</name>
    <dbReference type="NCBI Taxonomy" id="2815326"/>
    <lineage>
        <taxon>Bacteria</taxon>
        <taxon>Bacillati</taxon>
        <taxon>Bacillota</taxon>
        <taxon>Bacilli</taxon>
        <taxon>Lactobacillales</taxon>
        <taxon>Enterococcaceae</taxon>
        <taxon>Enterococcus</taxon>
    </lineage>
</organism>
<keyword evidence="2" id="KW-0812">Transmembrane</keyword>
<feature type="compositionally biased region" description="Polar residues" evidence="1">
    <location>
        <begin position="555"/>
        <end position="565"/>
    </location>
</feature>
<evidence type="ECO:0000256" key="1">
    <source>
        <dbReference type="SAM" id="MobiDB-lite"/>
    </source>
</evidence>
<gene>
    <name evidence="3" type="ORF">JZO69_08900</name>
</gene>
<proteinExistence type="predicted"/>
<accession>A0ABS3GYY8</accession>
<sequence>MKKKSVTKRIGFGIGSLFFILCMVFLSYQGYYFFHDFGKNKYNLNVEEYIHPEMKEKIGMVIELAVNNPKEETITIKSKEKQLITPETLEAVKVDGMEILTTEVPEGDGVMIKIKQSDKKTTIKIPLPIVRDSKDKIEIYRQKRKIKSVDINYTTPKEKKETASLTAKPNMYATAGSYASTNSYEMFSSPSVIQIQDFAPSSTKKVVTTYQQLIAALKDTSTDHIEFGANISGTTALPEINRSLLIDGKNYTYTTGTGNTRTFHLGSAKRYFVVKNMKVNSNNTSGLIRSTQDGWTILTENVQNSYSSSAGTFIDASKSYLVMKGQIQWSSGTTGQDIVNAKEILITEQAKINIEGKSSVIRMHPGNRINTVFVIEKGSTLKLHSREAQAIYANSQNYVNKVHFEARDEGTVLNATSNGSLIDYYGATVSLCGSSNNSSEATKSITKVTSGAKLNIHSLGQTNNKQRAQPAMINQVTDGNFYVDGKGSELNLTSEGESNNIGAVLRFRLVGGQNFLITNKGKVSITKKNGSASGVRLYGQKNQFFVKSGGDLQINNQADKSTNGKPVNGSDTGGKQGIQFPIDGSGKTSIFSLEGKESEVYINAALGPALWTQNGSLRFLVGKDTVFRAEGQTNSQNSGVIQSAGQADFELDQPRFYDIRNNRQNGGQVFSNGSNNGVFKAKKSYLSVWEIKNGLNLDQDPDAYWAPISYTVKGKHFESIINTDYPNEFNRTTYKGANNYSRMSGNGSSPIVDELRIPTNADKKIYGHVSVKIGYGDEIRDAWENEAWVKVKITRNKKIFMEKEVPTKGYKGPKNLPGVKQWDETEPRGGMFVLELDDFLKTGDKIEVISATRRRDRNDLEEQSILVKPVTTLDVTPPMELTITKDTISGKANTITNATKQIKGTINLYDKQHDNQLMDKVYIFAKVNNQFLEGTLTEVTSKGKSTTDSKANWTINLPRYLAPNEKIEIFAKDRSELDNVKDKAQLSTYNKEPNGINGNVMPSSINYGNFKGYHDAIKTGQKDDRFKPAKMISVEDIMPEGVILENLKVESSTKEKDPATNKEVDITRVGSLLTYSGEIRSANNNPSASKKIIRNVVFKAEIPTDLDDDVSSSLAFFFEKNGKKIAGNYDQTSRILSANVDNLTKDDVITFNFSAKVTDIPEGSPEFSLIVKAEGKSPKEEPFIPGDFILDNQKTLTAEATMTSPMPKKIATDEPESVIEDGKAYVRLSVINKRLTAYYRNVTKIVVKIDGDDYKTFDKASGLQELSTAEKSIVLDIPIDQHRRNITAEYYYPEPQNTSKLLKGVTTWNKKKWNKDVNDALDSE</sequence>
<dbReference type="RefSeq" id="WP_207112533.1">
    <property type="nucleotide sequence ID" value="NZ_JAFLWD010000020.1"/>
</dbReference>
<name>A0ABS3GYY8_9ENTE</name>
<reference evidence="3 4" key="1">
    <citation type="submission" date="2021-03" db="EMBL/GenBank/DDBJ databases">
        <title>Enterococcal diversity collection.</title>
        <authorList>
            <person name="Gilmore M.S."/>
            <person name="Schwartzman J."/>
            <person name="Van Tyne D."/>
            <person name="Martin M."/>
            <person name="Earl A.M."/>
            <person name="Manson A.L."/>
            <person name="Straub T."/>
            <person name="Salamzade R."/>
            <person name="Saavedra J."/>
            <person name="Lebreton F."/>
            <person name="Prichula J."/>
            <person name="Schaufler K."/>
            <person name="Gaca A."/>
            <person name="Sgardioli B."/>
            <person name="Wagenaar J."/>
            <person name="Strong T."/>
        </authorList>
    </citation>
    <scope>NUCLEOTIDE SEQUENCE [LARGE SCALE GENOMIC DNA]</scope>
    <source>
        <strain evidence="3 4">DIV0869a</strain>
    </source>
</reference>
<feature type="transmembrane region" description="Helical" evidence="2">
    <location>
        <begin position="12"/>
        <end position="34"/>
    </location>
</feature>
<evidence type="ECO:0000313" key="4">
    <source>
        <dbReference type="Proteomes" id="UP000664632"/>
    </source>
</evidence>
<evidence type="ECO:0000313" key="3">
    <source>
        <dbReference type="EMBL" id="MBO0440476.1"/>
    </source>
</evidence>
<protein>
    <submittedName>
        <fullName evidence="3">Uncharacterized protein</fullName>
    </submittedName>
</protein>
<evidence type="ECO:0000256" key="2">
    <source>
        <dbReference type="SAM" id="Phobius"/>
    </source>
</evidence>